<comment type="caution">
    <text evidence="4">The sequence shown here is derived from an EMBL/GenBank/DDBJ whole genome shotgun (WGS) entry which is preliminary data.</text>
</comment>
<evidence type="ECO:0000256" key="1">
    <source>
        <dbReference type="PROSITE-ProRule" id="PRU00176"/>
    </source>
</evidence>
<evidence type="ECO:0000256" key="2">
    <source>
        <dbReference type="SAM" id="MobiDB-lite"/>
    </source>
</evidence>
<feature type="compositionally biased region" description="Polar residues" evidence="2">
    <location>
        <begin position="289"/>
        <end position="309"/>
    </location>
</feature>
<evidence type="ECO:0000313" key="4">
    <source>
        <dbReference type="EMBL" id="KAI5948950.1"/>
    </source>
</evidence>
<name>A0AAD5BA87_9ASCO</name>
<protein>
    <recommendedName>
        <fullName evidence="3">RRM domain-containing protein</fullName>
    </recommendedName>
</protein>
<feature type="domain" description="RRM" evidence="3">
    <location>
        <begin position="379"/>
        <end position="484"/>
    </location>
</feature>
<keyword evidence="1" id="KW-0694">RNA-binding</keyword>
<dbReference type="PROSITE" id="PS50102">
    <property type="entry name" value="RRM"/>
    <property type="match status" value="1"/>
</dbReference>
<feature type="region of interest" description="Disordered" evidence="2">
    <location>
        <begin position="289"/>
        <end position="351"/>
    </location>
</feature>
<keyword evidence="5" id="KW-1185">Reference proteome</keyword>
<dbReference type="EMBL" id="JAIHNG010000175">
    <property type="protein sequence ID" value="KAI5948950.1"/>
    <property type="molecule type" value="Genomic_DNA"/>
</dbReference>
<gene>
    <name evidence="4" type="ORF">KGF57_005013</name>
</gene>
<feature type="compositionally biased region" description="Polar residues" evidence="2">
    <location>
        <begin position="578"/>
        <end position="590"/>
    </location>
</feature>
<dbReference type="GO" id="GO:0003723">
    <property type="term" value="F:RNA binding"/>
    <property type="evidence" value="ECO:0007669"/>
    <property type="project" value="UniProtKB-UniRule"/>
</dbReference>
<dbReference type="SUPFAM" id="SSF54928">
    <property type="entry name" value="RNA-binding domain, RBD"/>
    <property type="match status" value="1"/>
</dbReference>
<dbReference type="InterPro" id="IPR035979">
    <property type="entry name" value="RBD_domain_sf"/>
</dbReference>
<accession>A0AAD5BA87</accession>
<feature type="region of interest" description="Disordered" evidence="2">
    <location>
        <begin position="578"/>
        <end position="603"/>
    </location>
</feature>
<feature type="region of interest" description="Disordered" evidence="2">
    <location>
        <begin position="1"/>
        <end position="117"/>
    </location>
</feature>
<reference evidence="4 5" key="1">
    <citation type="journal article" date="2022" name="DNA Res.">
        <title>Genome analysis of five recently described species of the CUG-Ser clade uncovers Candida theae as a new hybrid lineage with pathogenic potential in the Candida parapsilosis species complex.</title>
        <authorList>
            <person name="Mixao V."/>
            <person name="Del Olmo V."/>
            <person name="Hegedusova E."/>
            <person name="Saus E."/>
            <person name="Pryszcz L."/>
            <person name="Cillingova A."/>
            <person name="Nosek J."/>
            <person name="Gabaldon T."/>
        </authorList>
    </citation>
    <scope>NUCLEOTIDE SEQUENCE [LARGE SCALE GENOMIC DNA]</scope>
    <source>
        <strain evidence="4 5">CBS 12239</strain>
    </source>
</reference>
<feature type="region of interest" description="Disordered" evidence="2">
    <location>
        <begin position="664"/>
        <end position="722"/>
    </location>
</feature>
<feature type="compositionally biased region" description="Low complexity" evidence="2">
    <location>
        <begin position="31"/>
        <end position="69"/>
    </location>
</feature>
<feature type="compositionally biased region" description="Polar residues" evidence="2">
    <location>
        <begin position="230"/>
        <end position="246"/>
    </location>
</feature>
<sequence>MSHRSTNESASNARHQSHGNARRTSHLGTPHSQQQQQQQQQQHHPSQSQSQSQSRHTQQSQSQSKMSSQQREKQESSGLPRSSRIEEAIALSDTRPSSSNFIKKNTSSLSPGNSEIKPKPFVVVLSNVSSDTQETEIESLIQQTLSGDSFKIMKVTSTEPAKVTIRIENFATSNKLVQALNGFFWKGSTLEAQLDLNATEKSSPSPGFSKGANEPFKPEFNRSYVPPQYRQPSLSRKNNSFYRPQRSTNSVSSSFDSRRSTTADSRASSHASSIFSNYSHRHSSNFSTISTGSVSEKQNLPSSIENSEQGALALGPEPGIEEGEEYEEQQVNEGDTTEEQNDEEQVNETDINEVAEEEFIEIPEGEGENPDRLIKVSPTRIFVGNVPYSSNWASLRKFLLDKLYEKDPENNVSILRVEIPISQMPLNEGLFYGQGGMGQPRVLSRSRGFAIVTTKDRASSEKLIELLNDVVFEGRALTIRYDKFPQFDNYIVQQLHKAPSFSRNNTNAFGGQYYNQNIYPSSQGYSHQVPPIPFLPQQGTPYNTHQKPTTNATGSSLLSNLAFERNSLQQKIYYRNTTASQQQPPYSTNTPVLQPAPAPAPAPVPVPVTIPPPPLNQTQNVPFSANASQNMLAAGYYYMPYYYQAPPPLGSSMYHPYGPRYGAEASPTAASDPLPSQYGDPNTSIPTFRPSGGGQRGYRHSTEEQQQQTGELFQNLSLNENK</sequence>
<dbReference type="AlphaFoldDB" id="A0AAD5BA87"/>
<feature type="compositionally biased region" description="Polar residues" evidence="2">
    <location>
        <begin position="704"/>
        <end position="722"/>
    </location>
</feature>
<dbReference type="Proteomes" id="UP001204833">
    <property type="component" value="Unassembled WGS sequence"/>
</dbReference>
<dbReference type="Gene3D" id="3.30.70.330">
    <property type="match status" value="1"/>
</dbReference>
<feature type="compositionally biased region" description="Basic residues" evidence="2">
    <location>
        <begin position="15"/>
        <end position="25"/>
    </location>
</feature>
<dbReference type="RefSeq" id="XP_051606460.1">
    <property type="nucleotide sequence ID" value="XM_051754584.1"/>
</dbReference>
<dbReference type="GeneID" id="76153057"/>
<feature type="compositionally biased region" description="Acidic residues" evidence="2">
    <location>
        <begin position="319"/>
        <end position="351"/>
    </location>
</feature>
<organism evidence="4 5">
    <name type="scientific">Candida theae</name>
    <dbReference type="NCBI Taxonomy" id="1198502"/>
    <lineage>
        <taxon>Eukaryota</taxon>
        <taxon>Fungi</taxon>
        <taxon>Dikarya</taxon>
        <taxon>Ascomycota</taxon>
        <taxon>Saccharomycotina</taxon>
        <taxon>Pichiomycetes</taxon>
        <taxon>Debaryomycetaceae</taxon>
        <taxon>Candida/Lodderomyces clade</taxon>
        <taxon>Candida</taxon>
    </lineage>
</organism>
<proteinExistence type="predicted"/>
<feature type="compositionally biased region" description="Polar residues" evidence="2">
    <location>
        <begin position="94"/>
        <end position="113"/>
    </location>
</feature>
<evidence type="ECO:0000313" key="5">
    <source>
        <dbReference type="Proteomes" id="UP001204833"/>
    </source>
</evidence>
<feature type="region of interest" description="Disordered" evidence="2">
    <location>
        <begin position="199"/>
        <end position="270"/>
    </location>
</feature>
<dbReference type="InterPro" id="IPR000504">
    <property type="entry name" value="RRM_dom"/>
</dbReference>
<dbReference type="InterPro" id="IPR012677">
    <property type="entry name" value="Nucleotide-bd_a/b_plait_sf"/>
</dbReference>
<feature type="compositionally biased region" description="Pro residues" evidence="2">
    <location>
        <begin position="594"/>
        <end position="603"/>
    </location>
</feature>
<evidence type="ECO:0000259" key="3">
    <source>
        <dbReference type="PROSITE" id="PS50102"/>
    </source>
</evidence>